<keyword evidence="1" id="KW-0175">Coiled coil</keyword>
<accession>A0A4Q5E887</accession>
<organism evidence="3 4">
    <name type="scientific">Bacteroides uniformis</name>
    <dbReference type="NCBI Taxonomy" id="820"/>
    <lineage>
        <taxon>Bacteria</taxon>
        <taxon>Pseudomonadati</taxon>
        <taxon>Bacteroidota</taxon>
        <taxon>Bacteroidia</taxon>
        <taxon>Bacteroidales</taxon>
        <taxon>Bacteroidaceae</taxon>
        <taxon>Bacteroides</taxon>
    </lineage>
</organism>
<dbReference type="EMBL" id="WCTM01000007">
    <property type="protein sequence ID" value="KAB4241642.1"/>
    <property type="molecule type" value="Genomic_DNA"/>
</dbReference>
<feature type="transmembrane region" description="Helical" evidence="2">
    <location>
        <begin position="12"/>
        <end position="29"/>
    </location>
</feature>
<name>A0A4Q5E887_BACUN</name>
<comment type="caution">
    <text evidence="3">The sequence shown here is derived from an EMBL/GenBank/DDBJ whole genome shotgun (WGS) entry which is preliminary data.</text>
</comment>
<evidence type="ECO:0000256" key="1">
    <source>
        <dbReference type="SAM" id="Coils"/>
    </source>
</evidence>
<gene>
    <name evidence="3" type="ORF">GAP41_12930</name>
</gene>
<protein>
    <submittedName>
        <fullName evidence="3">Uncharacterized protein</fullName>
    </submittedName>
</protein>
<dbReference type="AlphaFoldDB" id="A0A4Q5E887"/>
<proteinExistence type="predicted"/>
<evidence type="ECO:0000313" key="4">
    <source>
        <dbReference type="Proteomes" id="UP000431575"/>
    </source>
</evidence>
<reference evidence="3 4" key="1">
    <citation type="journal article" date="2019" name="Nat. Med.">
        <title>A library of human gut bacterial isolates paired with longitudinal multiomics data enables mechanistic microbiome research.</title>
        <authorList>
            <person name="Poyet M."/>
            <person name="Groussin M."/>
            <person name="Gibbons S.M."/>
            <person name="Avila-Pacheco J."/>
            <person name="Jiang X."/>
            <person name="Kearney S.M."/>
            <person name="Perrotta A.R."/>
            <person name="Berdy B."/>
            <person name="Zhao S."/>
            <person name="Lieberman T.D."/>
            <person name="Swanson P.K."/>
            <person name="Smith M."/>
            <person name="Roesemann S."/>
            <person name="Alexander J.E."/>
            <person name="Rich S.A."/>
            <person name="Livny J."/>
            <person name="Vlamakis H."/>
            <person name="Clish C."/>
            <person name="Bullock K."/>
            <person name="Deik A."/>
            <person name="Scott J."/>
            <person name="Pierce K.A."/>
            <person name="Xavier R.J."/>
            <person name="Alm E.J."/>
        </authorList>
    </citation>
    <scope>NUCLEOTIDE SEQUENCE [LARGE SCALE GENOMIC DNA]</scope>
    <source>
        <strain evidence="3 4">BIOML-A6</strain>
    </source>
</reference>
<evidence type="ECO:0000256" key="2">
    <source>
        <dbReference type="SAM" id="Phobius"/>
    </source>
</evidence>
<dbReference type="RefSeq" id="WP_130081246.1">
    <property type="nucleotide sequence ID" value="NZ_RCXX01000007.1"/>
</dbReference>
<sequence length="101" mass="12156">MEQFKQFVIKHFKVISVVLSFMLTMYIQHQNNTRQILELSARCDRLETRIQDQYERIDAIKLDKAVFEATMLQFNSIQSDLHEIREDIRSLLEHSNHYNGR</sequence>
<evidence type="ECO:0000313" key="3">
    <source>
        <dbReference type="EMBL" id="KAB4241642.1"/>
    </source>
</evidence>
<keyword evidence="2" id="KW-1133">Transmembrane helix</keyword>
<keyword evidence="2" id="KW-0472">Membrane</keyword>
<feature type="coiled-coil region" evidence="1">
    <location>
        <begin position="36"/>
        <end position="63"/>
    </location>
</feature>
<keyword evidence="2" id="KW-0812">Transmembrane</keyword>
<dbReference type="Proteomes" id="UP000431575">
    <property type="component" value="Unassembled WGS sequence"/>
</dbReference>